<dbReference type="GeneID" id="63911510"/>
<accession>A0A6M2YT18</accession>
<protein>
    <submittedName>
        <fullName evidence="1">Uncharacterized protein</fullName>
    </submittedName>
</protein>
<dbReference type="RefSeq" id="YP_010050775.1">
    <property type="nucleotide sequence ID" value="NC_054433.1"/>
</dbReference>
<reference evidence="1 2" key="1">
    <citation type="journal article" date="2020" name="PLoS ONE">
        <title>Weirdo19ES is a novel singleton mycobacteriophage that selects for glycolipid deficient phage-resistant M. smegmatis mutants.</title>
        <authorList>
            <person name="Suarez C.A."/>
            <person name="Franceschelli J.J."/>
            <person name="Tasselli S.E."/>
            <person name="Morbidoni H.R."/>
        </authorList>
    </citation>
    <scope>NUCLEOTIDE SEQUENCE [LARGE SCALE GENOMIC DNA]</scope>
</reference>
<sequence length="54" mass="6755">MAPYTWRNRLADLWYDLCHPITTIERNLSHRYCQRFGLVLVPVDQYERLTWWTR</sequence>
<organism evidence="1 2">
    <name type="scientific">Mycobacterium phage Weirdo19</name>
    <dbReference type="NCBI Taxonomy" id="2601610"/>
    <lineage>
        <taxon>Viruses</taxon>
        <taxon>Duplodnaviria</taxon>
        <taxon>Heunggongvirae</taxon>
        <taxon>Uroviricota</taxon>
        <taxon>Caudoviricetes</taxon>
        <taxon>Rosariovirus</taxon>
        <taxon>Rosariovirus Weirdo19ES</taxon>
    </lineage>
</organism>
<dbReference type="EMBL" id="MN103533">
    <property type="protein sequence ID" value="QEA10842.1"/>
    <property type="molecule type" value="Genomic_DNA"/>
</dbReference>
<dbReference type="KEGG" id="vg:63911510"/>
<keyword evidence="2" id="KW-1185">Reference proteome</keyword>
<evidence type="ECO:0000313" key="2">
    <source>
        <dbReference type="Proteomes" id="UP000501191"/>
    </source>
</evidence>
<proteinExistence type="predicted"/>
<dbReference type="Proteomes" id="UP000501191">
    <property type="component" value="Segment"/>
</dbReference>
<name>A0A6M2YT18_9CAUD</name>
<evidence type="ECO:0000313" key="1">
    <source>
        <dbReference type="EMBL" id="QEA10842.1"/>
    </source>
</evidence>